<keyword evidence="2" id="KW-1185">Reference proteome</keyword>
<evidence type="ECO:0000313" key="1">
    <source>
        <dbReference type="EMBL" id="TQB70988.1"/>
    </source>
</evidence>
<protein>
    <submittedName>
        <fullName evidence="1">Uncharacterized protein</fullName>
    </submittedName>
</protein>
<accession>A0A507QV06</accession>
<gene>
    <name evidence="1" type="ORF">MPDQ_007909</name>
</gene>
<sequence length="77" mass="8747">MPFEPQDLDPSIDVSSIPPNKIKWVEGKNQWVYWVGCQAITYYENKGEGIVHPKLTSQIKLPPGIELYFVGGNVKEE</sequence>
<comment type="caution">
    <text evidence="1">The sequence shown here is derived from an EMBL/GenBank/DDBJ whole genome shotgun (WGS) entry which is preliminary data.</text>
</comment>
<dbReference type="AlphaFoldDB" id="A0A507QV06"/>
<proteinExistence type="predicted"/>
<organism evidence="1 2">
    <name type="scientific">Monascus purpureus</name>
    <name type="common">Red mold</name>
    <name type="synonym">Monascus anka</name>
    <dbReference type="NCBI Taxonomy" id="5098"/>
    <lineage>
        <taxon>Eukaryota</taxon>
        <taxon>Fungi</taxon>
        <taxon>Dikarya</taxon>
        <taxon>Ascomycota</taxon>
        <taxon>Pezizomycotina</taxon>
        <taxon>Eurotiomycetes</taxon>
        <taxon>Eurotiomycetidae</taxon>
        <taxon>Eurotiales</taxon>
        <taxon>Aspergillaceae</taxon>
        <taxon>Monascus</taxon>
    </lineage>
</organism>
<dbReference type="Proteomes" id="UP000319663">
    <property type="component" value="Unassembled WGS sequence"/>
</dbReference>
<reference evidence="1 2" key="1">
    <citation type="submission" date="2019-06" db="EMBL/GenBank/DDBJ databases">
        <title>Wine fermentation using esterase from Monascus purpureus.</title>
        <authorList>
            <person name="Geng C."/>
            <person name="Zhang Y."/>
        </authorList>
    </citation>
    <scope>NUCLEOTIDE SEQUENCE [LARGE SCALE GENOMIC DNA]</scope>
    <source>
        <strain evidence="1">HQ1</strain>
    </source>
</reference>
<evidence type="ECO:0000313" key="2">
    <source>
        <dbReference type="Proteomes" id="UP000319663"/>
    </source>
</evidence>
<name>A0A507QV06_MONPU</name>
<dbReference type="EMBL" id="VIFY01000090">
    <property type="protein sequence ID" value="TQB70988.1"/>
    <property type="molecule type" value="Genomic_DNA"/>
</dbReference>